<keyword evidence="6 9" id="KW-0547">Nucleotide-binding</keyword>
<dbReference type="Gene3D" id="1.20.1050.90">
    <property type="entry name" value="RecF/RecN/SMC, N-terminal domain"/>
    <property type="match status" value="1"/>
</dbReference>
<keyword evidence="9 10" id="KW-0227">DNA damage</keyword>
<organism evidence="12 13">
    <name type="scientific">Teretinema zuelzerae</name>
    <dbReference type="NCBI Taxonomy" id="156"/>
    <lineage>
        <taxon>Bacteria</taxon>
        <taxon>Pseudomonadati</taxon>
        <taxon>Spirochaetota</taxon>
        <taxon>Spirochaetia</taxon>
        <taxon>Spirochaetales</taxon>
        <taxon>Treponemataceae</taxon>
        <taxon>Teretinema</taxon>
    </lineage>
</organism>
<feature type="binding site" evidence="9">
    <location>
        <begin position="30"/>
        <end position="37"/>
    </location>
    <ligand>
        <name>ATP</name>
        <dbReference type="ChEBI" id="CHEBI:30616"/>
    </ligand>
</feature>
<evidence type="ECO:0000256" key="4">
    <source>
        <dbReference type="ARBA" id="ARBA00022490"/>
    </source>
</evidence>
<keyword evidence="9 10" id="KW-0742">SOS response</keyword>
<dbReference type="AlphaFoldDB" id="A0AAE3EM34"/>
<dbReference type="GO" id="GO:0003697">
    <property type="term" value="F:single-stranded DNA binding"/>
    <property type="evidence" value="ECO:0007669"/>
    <property type="project" value="UniProtKB-UniRule"/>
</dbReference>
<feature type="domain" description="RecF/RecN/SMC N-terminal" evidence="11">
    <location>
        <begin position="8"/>
        <end position="340"/>
    </location>
</feature>
<evidence type="ECO:0000313" key="13">
    <source>
        <dbReference type="Proteomes" id="UP001198163"/>
    </source>
</evidence>
<evidence type="ECO:0000256" key="6">
    <source>
        <dbReference type="ARBA" id="ARBA00022741"/>
    </source>
</evidence>
<dbReference type="GO" id="GO:0006260">
    <property type="term" value="P:DNA replication"/>
    <property type="evidence" value="ECO:0007669"/>
    <property type="project" value="UniProtKB-UniRule"/>
</dbReference>
<dbReference type="SUPFAM" id="SSF52540">
    <property type="entry name" value="P-loop containing nucleoside triphosphate hydrolases"/>
    <property type="match status" value="1"/>
</dbReference>
<keyword evidence="13" id="KW-1185">Reference proteome</keyword>
<dbReference type="GO" id="GO:0009432">
    <property type="term" value="P:SOS response"/>
    <property type="evidence" value="ECO:0007669"/>
    <property type="project" value="UniProtKB-UniRule"/>
</dbReference>
<dbReference type="GO" id="GO:0000731">
    <property type="term" value="P:DNA synthesis involved in DNA repair"/>
    <property type="evidence" value="ECO:0007669"/>
    <property type="project" value="TreeGrafter"/>
</dbReference>
<dbReference type="PROSITE" id="PS00618">
    <property type="entry name" value="RECF_2"/>
    <property type="match status" value="1"/>
</dbReference>
<comment type="function">
    <text evidence="9 10">The RecF protein is involved in DNA metabolism; it is required for DNA replication and normal SOS inducibility. RecF binds preferentially to single-stranded, linear DNA. It also seems to bind ATP.</text>
</comment>
<reference evidence="12" key="1">
    <citation type="submission" date="2021-08" db="EMBL/GenBank/DDBJ databases">
        <title>Comparative analyses of Brucepasteria parasyntrophica and Teretinema zuelzerae.</title>
        <authorList>
            <person name="Song Y."/>
            <person name="Brune A."/>
        </authorList>
    </citation>
    <scope>NUCLEOTIDE SEQUENCE</scope>
    <source>
        <strain evidence="12">DSM 1903</strain>
    </source>
</reference>
<evidence type="ECO:0000256" key="7">
    <source>
        <dbReference type="ARBA" id="ARBA00022840"/>
    </source>
</evidence>
<dbReference type="Proteomes" id="UP001198163">
    <property type="component" value="Unassembled WGS sequence"/>
</dbReference>
<dbReference type="InterPro" id="IPR027417">
    <property type="entry name" value="P-loop_NTPase"/>
</dbReference>
<dbReference type="PANTHER" id="PTHR32182">
    <property type="entry name" value="DNA REPLICATION AND REPAIR PROTEIN RECF"/>
    <property type="match status" value="1"/>
</dbReference>
<evidence type="ECO:0000256" key="3">
    <source>
        <dbReference type="ARBA" id="ARBA00020170"/>
    </source>
</evidence>
<dbReference type="InterPro" id="IPR018078">
    <property type="entry name" value="DNA-binding_RecF_CS"/>
</dbReference>
<evidence type="ECO:0000256" key="2">
    <source>
        <dbReference type="ARBA" id="ARBA00008016"/>
    </source>
</evidence>
<sequence>MPFLSVSYTSFRNIADTTIDLLSKEVYFIGDNGQGKSNILESLYMASYGSSFRTRDDSEIVRTGNSQYGIRAIFRDQKERTNTIHVSWKDGKKRIEKNAKQIIDRKELVDTVPCVLFCHDDLDFAIGTPERKRFFIDQSLSMYDSSYIDIHRQYKKILKSRNCLLKDKKADLLDVLDVQLAQTGLQVIQKRRKTIANFNQVFARLYQEVSGISGVHIEYSPSWKSEDEHSIVQQLIERREQDLLINTTLTGPHRDRIRYVIGKTPYVPTASTGQRRLLSLILRTAQAQFYTELTGRLPVLLMDDVMLELDPDKRQRFTSVLPEYDQLFCTFLPGEPYERYKRSTTRVFDVSGGEFNVR</sequence>
<evidence type="ECO:0000256" key="9">
    <source>
        <dbReference type="HAMAP-Rule" id="MF_00365"/>
    </source>
</evidence>
<gene>
    <name evidence="9 12" type="primary">recF</name>
    <name evidence="12" type="ORF">K7J14_15980</name>
</gene>
<keyword evidence="5 9" id="KW-0235">DNA replication</keyword>
<dbReference type="GO" id="GO:0006302">
    <property type="term" value="P:double-strand break repair"/>
    <property type="evidence" value="ECO:0007669"/>
    <property type="project" value="TreeGrafter"/>
</dbReference>
<proteinExistence type="inferred from homology"/>
<keyword evidence="8 9" id="KW-0238">DNA-binding</keyword>
<dbReference type="InterPro" id="IPR001238">
    <property type="entry name" value="DNA-binding_RecF"/>
</dbReference>
<dbReference type="InterPro" id="IPR003395">
    <property type="entry name" value="RecF/RecN/SMC_N"/>
</dbReference>
<comment type="similarity">
    <text evidence="2 9 10">Belongs to the RecF family.</text>
</comment>
<evidence type="ECO:0000256" key="8">
    <source>
        <dbReference type="ARBA" id="ARBA00023125"/>
    </source>
</evidence>
<dbReference type="Gene3D" id="3.40.50.300">
    <property type="entry name" value="P-loop containing nucleotide triphosphate hydrolases"/>
    <property type="match status" value="1"/>
</dbReference>
<dbReference type="GO" id="GO:0005524">
    <property type="term" value="F:ATP binding"/>
    <property type="evidence" value="ECO:0007669"/>
    <property type="project" value="UniProtKB-UniRule"/>
</dbReference>
<protein>
    <recommendedName>
        <fullName evidence="3 9">DNA replication and repair protein RecF</fullName>
    </recommendedName>
</protein>
<evidence type="ECO:0000256" key="5">
    <source>
        <dbReference type="ARBA" id="ARBA00022705"/>
    </source>
</evidence>
<dbReference type="PANTHER" id="PTHR32182:SF0">
    <property type="entry name" value="DNA REPLICATION AND REPAIR PROTEIN RECF"/>
    <property type="match status" value="1"/>
</dbReference>
<dbReference type="EMBL" id="JAINWA010000003">
    <property type="protein sequence ID" value="MCD1656193.1"/>
    <property type="molecule type" value="Genomic_DNA"/>
</dbReference>
<dbReference type="HAMAP" id="MF_00365">
    <property type="entry name" value="RecF"/>
    <property type="match status" value="1"/>
</dbReference>
<dbReference type="Pfam" id="PF02463">
    <property type="entry name" value="SMC_N"/>
    <property type="match status" value="1"/>
</dbReference>
<dbReference type="NCBIfam" id="TIGR00611">
    <property type="entry name" value="recf"/>
    <property type="match status" value="1"/>
</dbReference>
<dbReference type="InterPro" id="IPR042174">
    <property type="entry name" value="RecF_2"/>
</dbReference>
<evidence type="ECO:0000259" key="11">
    <source>
        <dbReference type="Pfam" id="PF02463"/>
    </source>
</evidence>
<evidence type="ECO:0000256" key="1">
    <source>
        <dbReference type="ARBA" id="ARBA00004496"/>
    </source>
</evidence>
<name>A0AAE3EM34_9SPIR</name>
<keyword evidence="7 9" id="KW-0067">ATP-binding</keyword>
<keyword evidence="9 10" id="KW-0234">DNA repair</keyword>
<dbReference type="RefSeq" id="WP_230758791.1">
    <property type="nucleotide sequence ID" value="NZ_JAINWA010000003.1"/>
</dbReference>
<accession>A0AAE3EM34</accession>
<comment type="caution">
    <text evidence="12">The sequence shown here is derived from an EMBL/GenBank/DDBJ whole genome shotgun (WGS) entry which is preliminary data.</text>
</comment>
<comment type="subcellular location">
    <subcellularLocation>
        <location evidence="1 9 10">Cytoplasm</location>
    </subcellularLocation>
</comment>
<evidence type="ECO:0000256" key="10">
    <source>
        <dbReference type="RuleBase" id="RU000578"/>
    </source>
</evidence>
<dbReference type="GO" id="GO:0005737">
    <property type="term" value="C:cytoplasm"/>
    <property type="evidence" value="ECO:0007669"/>
    <property type="project" value="UniProtKB-SubCell"/>
</dbReference>
<evidence type="ECO:0000313" key="12">
    <source>
        <dbReference type="EMBL" id="MCD1656193.1"/>
    </source>
</evidence>
<keyword evidence="4 9" id="KW-0963">Cytoplasm</keyword>